<evidence type="ECO:0000259" key="5">
    <source>
        <dbReference type="PROSITE" id="PS50937"/>
    </source>
</evidence>
<comment type="caution">
    <text evidence="6">The sequence shown here is derived from an EMBL/GenBank/DDBJ whole genome shotgun (WGS) entry which is preliminary data.</text>
</comment>
<sequence length="157" mass="17847">MAQFTNEARHFFDVRRLVFRIGELASMTDVSARQLRYWEKKELISSQERTDGQQARVYTFKTFIQVSLIKYFMDEGFTLAAAAQKADARQNRMAYIHHFISSGLQGFAKVDDQLAINLGAFDAEQTLMALVPDGDGPITYKLLPNAEAQQMTRAEAE</sequence>
<reference evidence="7" key="1">
    <citation type="journal article" date="2019" name="Int. J. Syst. Evol. Microbiol.">
        <title>The Global Catalogue of Microorganisms (GCM) 10K type strain sequencing project: providing services to taxonomists for standard genome sequencing and annotation.</title>
        <authorList>
            <consortium name="The Broad Institute Genomics Platform"/>
            <consortium name="The Broad Institute Genome Sequencing Center for Infectious Disease"/>
            <person name="Wu L."/>
            <person name="Ma J."/>
        </authorList>
    </citation>
    <scope>NUCLEOTIDE SEQUENCE [LARGE SCALE GENOMIC DNA]</scope>
    <source>
        <strain evidence="7">CCM 8979</strain>
    </source>
</reference>
<accession>A0ABW4D2J9</accession>
<keyword evidence="7" id="KW-1185">Reference proteome</keyword>
<dbReference type="Proteomes" id="UP001597189">
    <property type="component" value="Unassembled WGS sequence"/>
</dbReference>
<organism evidence="6 7">
    <name type="scientific">Levilactobacillus lanxiensis</name>
    <dbReference type="NCBI Taxonomy" id="2799568"/>
    <lineage>
        <taxon>Bacteria</taxon>
        <taxon>Bacillati</taxon>
        <taxon>Bacillota</taxon>
        <taxon>Bacilli</taxon>
        <taxon>Lactobacillales</taxon>
        <taxon>Lactobacillaceae</taxon>
        <taxon>Levilactobacillus</taxon>
    </lineage>
</organism>
<keyword evidence="2" id="KW-0805">Transcription regulation</keyword>
<evidence type="ECO:0000256" key="4">
    <source>
        <dbReference type="ARBA" id="ARBA00023163"/>
    </source>
</evidence>
<dbReference type="CDD" id="cd01105">
    <property type="entry name" value="HTH_GlnR-like"/>
    <property type="match status" value="1"/>
</dbReference>
<gene>
    <name evidence="6" type="ORF">ACFQ44_03680</name>
</gene>
<dbReference type="Gene3D" id="1.10.1660.10">
    <property type="match status" value="1"/>
</dbReference>
<dbReference type="InterPro" id="IPR047057">
    <property type="entry name" value="MerR_fam"/>
</dbReference>
<evidence type="ECO:0000256" key="3">
    <source>
        <dbReference type="ARBA" id="ARBA00023125"/>
    </source>
</evidence>
<feature type="domain" description="HTH merR-type" evidence="5">
    <location>
        <begin position="18"/>
        <end position="88"/>
    </location>
</feature>
<dbReference type="InterPro" id="IPR009061">
    <property type="entry name" value="DNA-bd_dom_put_sf"/>
</dbReference>
<protein>
    <submittedName>
        <fullName evidence="6">MerR family transcriptional regulator</fullName>
    </submittedName>
</protein>
<dbReference type="RefSeq" id="WP_203642961.1">
    <property type="nucleotide sequence ID" value="NZ_BOLN01000002.1"/>
</dbReference>
<dbReference type="Pfam" id="PF13411">
    <property type="entry name" value="MerR_1"/>
    <property type="match status" value="1"/>
</dbReference>
<dbReference type="PANTHER" id="PTHR30204:SF69">
    <property type="entry name" value="MERR-FAMILY TRANSCRIPTIONAL REGULATOR"/>
    <property type="match status" value="1"/>
</dbReference>
<dbReference type="SMART" id="SM00422">
    <property type="entry name" value="HTH_MERR"/>
    <property type="match status" value="1"/>
</dbReference>
<dbReference type="InterPro" id="IPR000551">
    <property type="entry name" value="MerR-type_HTH_dom"/>
</dbReference>
<evidence type="ECO:0000313" key="7">
    <source>
        <dbReference type="Proteomes" id="UP001597189"/>
    </source>
</evidence>
<keyword evidence="4" id="KW-0804">Transcription</keyword>
<evidence type="ECO:0000313" key="6">
    <source>
        <dbReference type="EMBL" id="MFD1454785.1"/>
    </source>
</evidence>
<evidence type="ECO:0000256" key="2">
    <source>
        <dbReference type="ARBA" id="ARBA00023015"/>
    </source>
</evidence>
<dbReference type="PANTHER" id="PTHR30204">
    <property type="entry name" value="REDOX-CYCLING DRUG-SENSING TRANSCRIPTIONAL ACTIVATOR SOXR"/>
    <property type="match status" value="1"/>
</dbReference>
<evidence type="ECO:0000256" key="1">
    <source>
        <dbReference type="ARBA" id="ARBA00022491"/>
    </source>
</evidence>
<name>A0ABW4D2J9_9LACO</name>
<keyword evidence="1" id="KW-0678">Repressor</keyword>
<dbReference type="PROSITE" id="PS50937">
    <property type="entry name" value="HTH_MERR_2"/>
    <property type="match status" value="1"/>
</dbReference>
<keyword evidence="3" id="KW-0238">DNA-binding</keyword>
<dbReference type="EMBL" id="JBHTOD010000002">
    <property type="protein sequence ID" value="MFD1454785.1"/>
    <property type="molecule type" value="Genomic_DNA"/>
</dbReference>
<proteinExistence type="predicted"/>
<dbReference type="SUPFAM" id="SSF46955">
    <property type="entry name" value="Putative DNA-binding domain"/>
    <property type="match status" value="1"/>
</dbReference>